<gene>
    <name evidence="7" type="ORF">BOX15_Mlig011118g2</name>
</gene>
<dbReference type="STRING" id="282301.A0A267FVS7"/>
<dbReference type="PROSITE" id="PS50208">
    <property type="entry name" value="CASPASE_P20"/>
    <property type="match status" value="1"/>
</dbReference>
<comment type="similarity">
    <text evidence="1 4">Belongs to the peptidase C14A family.</text>
</comment>
<dbReference type="SUPFAM" id="SSF52129">
    <property type="entry name" value="Caspase-like"/>
    <property type="match status" value="1"/>
</dbReference>
<dbReference type="Pfam" id="PF00656">
    <property type="entry name" value="Peptidase_C14"/>
    <property type="match status" value="1"/>
</dbReference>
<dbReference type="InterPro" id="IPR002138">
    <property type="entry name" value="Pept_C14_p10"/>
</dbReference>
<dbReference type="Gene3D" id="1.25.40.20">
    <property type="entry name" value="Ankyrin repeat-containing domain"/>
    <property type="match status" value="5"/>
</dbReference>
<evidence type="ECO:0000256" key="2">
    <source>
        <dbReference type="ARBA" id="ARBA00022737"/>
    </source>
</evidence>
<evidence type="ECO:0000313" key="8">
    <source>
        <dbReference type="Proteomes" id="UP000215902"/>
    </source>
</evidence>
<dbReference type="SMART" id="SM00248">
    <property type="entry name" value="ANK"/>
    <property type="match status" value="19"/>
</dbReference>
<dbReference type="PROSITE" id="PS01122">
    <property type="entry name" value="CASPASE_CYS"/>
    <property type="match status" value="1"/>
</dbReference>
<keyword evidence="8" id="KW-1185">Reference proteome</keyword>
<keyword evidence="2" id="KW-0677">Repeat</keyword>
<dbReference type="SUPFAM" id="SSF48403">
    <property type="entry name" value="Ankyrin repeat"/>
    <property type="match status" value="3"/>
</dbReference>
<dbReference type="SMART" id="SM00115">
    <property type="entry name" value="CASc"/>
    <property type="match status" value="1"/>
</dbReference>
<evidence type="ECO:0008006" key="9">
    <source>
        <dbReference type="Google" id="ProtNLM"/>
    </source>
</evidence>
<evidence type="ECO:0000256" key="3">
    <source>
        <dbReference type="ARBA" id="ARBA00023043"/>
    </source>
</evidence>
<evidence type="ECO:0000259" key="6">
    <source>
        <dbReference type="PROSITE" id="PS50208"/>
    </source>
</evidence>
<protein>
    <recommendedName>
        <fullName evidence="9">ANK_REP_REGION domain-containing protein</fullName>
    </recommendedName>
</protein>
<dbReference type="PANTHER" id="PTHR24198">
    <property type="entry name" value="ANKYRIN REPEAT AND PROTEIN KINASE DOMAIN-CONTAINING PROTEIN"/>
    <property type="match status" value="1"/>
</dbReference>
<sequence length="1073" mass="119314">MEPKASMRALVAAALAANDLDSLLELCRQLDTNHTVSVNQLEQSIAHHVACLPDSLSCMEALIKKLGTKCLTCTNEKMNTPVHLAALYLDESWMELINRNLGSDCFHQPGYLQRTAIHQAARNEATNSCLKWLVNECGTDCLSVRDQQGDTPVHLAAWKQGADSMQFFKSVLGSDCFHQPGFLQRTAIHQAALNEATNSCLKWLVNEFETDCLSVRDQQGSTPVHLAAWKQGADSMQFFKSVLGSDCFHQPGFLQRTAIHQAATNEATNSCLKWLVNECGTDCLSVRDQLGNTPVHLAALFQGADSMQFFKSVLGSDCFHQPGYLQQTAIQKAARNEATNSCLKWLVNECGTDCLSVRDQQGSTPVHLAAWKQGADSMQFFKSVLGSDCFHQPGFLQRTAIHKAARNEATNSCLKWLVNECGTDCLSVRDQQGDTPVHLAAEFQGADSMQFFKSVLGSDCFHQPGYLQRTAIHGAAFNEATNSCLKWLVNECGTDCLSVRDQQGDTPVHLAAWKQGADSMQFFKSVLGSDCFHQPGFLQRTAIHKAARNEATNSCLKWLVNECGTDCLSVRDQQGDTPVHLAAEFQGADSMQFFKSVLGSDCFHQPGYLQRTAIHGAAFNEATNSCLKWLVNECGTDCLSVRDQQGSTPIHLAAEFQGADSMQFFKSVLGSDCFHQPGNCQRTAIHHAATNEATNSCLKWLVQQLGRSCLLKRGFNGITAAHLAAQYQDVETLSFIVDLLGVSVLDLRDASHFLPWKRKSVADYAKLNSRHGSQLTRWIAERRHQQRSQSEKTPTVPLHEDFYQVTNPQGFCLIININAYSAGSGEEERKGSERDVERVRKLFRKLSFTIMEKQNTTTAEIDDFLNETKKSKELAKHGSFVCFLMAHGRKDPQGRDCIIDGHGVQSPVLELAAKFKASVCPDLAGKPKLFFVQACRGSGTDEVTHRGLAVDQLPPEFAQNPALYPPESDFLFCFPTTEGQVSYRDPQTGSVFVQTLCDYIEQFYTEKHLEDIMILVRRHMAEKPYEFRNERGEIIKYYCVAQTVSQLARQVSFDPSKAQKRSRSLQLFSLGSR</sequence>
<keyword evidence="3" id="KW-0040">ANK repeat</keyword>
<dbReference type="GO" id="GO:0004197">
    <property type="term" value="F:cysteine-type endopeptidase activity"/>
    <property type="evidence" value="ECO:0007669"/>
    <property type="project" value="InterPro"/>
</dbReference>
<dbReference type="InterPro" id="IPR002110">
    <property type="entry name" value="Ankyrin_rpt"/>
</dbReference>
<dbReference type="AlphaFoldDB" id="A0A267FVS7"/>
<proteinExistence type="inferred from homology"/>
<dbReference type="Proteomes" id="UP000215902">
    <property type="component" value="Unassembled WGS sequence"/>
</dbReference>
<dbReference type="InterPro" id="IPR011600">
    <property type="entry name" value="Pept_C14_caspase"/>
</dbReference>
<evidence type="ECO:0000256" key="1">
    <source>
        <dbReference type="ARBA" id="ARBA00010134"/>
    </source>
</evidence>
<dbReference type="InterPro" id="IPR029030">
    <property type="entry name" value="Caspase-like_dom_sf"/>
</dbReference>
<accession>A0A267FVS7</accession>
<dbReference type="GO" id="GO:0006508">
    <property type="term" value="P:proteolysis"/>
    <property type="evidence" value="ECO:0007669"/>
    <property type="project" value="InterPro"/>
</dbReference>
<dbReference type="PRINTS" id="PR00376">
    <property type="entry name" value="IL1BCENZYME"/>
</dbReference>
<evidence type="ECO:0000259" key="5">
    <source>
        <dbReference type="PROSITE" id="PS50207"/>
    </source>
</evidence>
<feature type="domain" description="Caspase family p10" evidence="5">
    <location>
        <begin position="965"/>
        <end position="1055"/>
    </location>
</feature>
<dbReference type="PANTHER" id="PTHR24198:SF165">
    <property type="entry name" value="ANKYRIN REPEAT-CONTAINING PROTEIN-RELATED"/>
    <property type="match status" value="1"/>
</dbReference>
<dbReference type="OrthoDB" id="6114029at2759"/>
<dbReference type="InterPro" id="IPR036770">
    <property type="entry name" value="Ankyrin_rpt-contain_sf"/>
</dbReference>
<dbReference type="InterPro" id="IPR015917">
    <property type="entry name" value="Pept_C14A"/>
</dbReference>
<dbReference type="EMBL" id="NIVC01000759">
    <property type="protein sequence ID" value="PAA77187.1"/>
    <property type="molecule type" value="Genomic_DNA"/>
</dbReference>
<dbReference type="InterPro" id="IPR001309">
    <property type="entry name" value="Pept_C14_p20"/>
</dbReference>
<name>A0A267FVS7_9PLAT</name>
<reference evidence="7 8" key="1">
    <citation type="submission" date="2017-06" db="EMBL/GenBank/DDBJ databases">
        <title>A platform for efficient transgenesis in Macrostomum lignano, a flatworm model organism for stem cell research.</title>
        <authorList>
            <person name="Berezikov E."/>
        </authorList>
    </citation>
    <scope>NUCLEOTIDE SEQUENCE [LARGE SCALE GENOMIC DNA]</scope>
    <source>
        <strain evidence="7">DV1</strain>
        <tissue evidence="7">Whole organism</tissue>
    </source>
</reference>
<feature type="domain" description="Caspase family p20" evidence="6">
    <location>
        <begin position="808"/>
        <end position="939"/>
    </location>
</feature>
<evidence type="ECO:0000256" key="4">
    <source>
        <dbReference type="RuleBase" id="RU003971"/>
    </source>
</evidence>
<dbReference type="InterPro" id="IPR033139">
    <property type="entry name" value="Caspase_cys_AS"/>
</dbReference>
<comment type="caution">
    <text evidence="7">The sequence shown here is derived from an EMBL/GenBank/DDBJ whole genome shotgun (WGS) entry which is preliminary data.</text>
</comment>
<dbReference type="Gene3D" id="3.40.50.1460">
    <property type="match status" value="1"/>
</dbReference>
<evidence type="ECO:0000313" key="7">
    <source>
        <dbReference type="EMBL" id="PAA77187.1"/>
    </source>
</evidence>
<organism evidence="7 8">
    <name type="scientific">Macrostomum lignano</name>
    <dbReference type="NCBI Taxonomy" id="282301"/>
    <lineage>
        <taxon>Eukaryota</taxon>
        <taxon>Metazoa</taxon>
        <taxon>Spiralia</taxon>
        <taxon>Lophotrochozoa</taxon>
        <taxon>Platyhelminthes</taxon>
        <taxon>Rhabditophora</taxon>
        <taxon>Macrostomorpha</taxon>
        <taxon>Macrostomida</taxon>
        <taxon>Macrostomidae</taxon>
        <taxon>Macrostomum</taxon>
    </lineage>
</organism>
<dbReference type="PROSITE" id="PS50207">
    <property type="entry name" value="CASPASE_P10"/>
    <property type="match status" value="1"/>
</dbReference>